<dbReference type="Gene3D" id="3.40.50.10610">
    <property type="entry name" value="ABC-type transport auxiliary lipoprotein component"/>
    <property type="match status" value="1"/>
</dbReference>
<keyword evidence="3" id="KW-1185">Reference proteome</keyword>
<feature type="domain" description="ABC-type transport auxiliary lipoprotein component" evidence="1">
    <location>
        <begin position="49"/>
        <end position="190"/>
    </location>
</feature>
<name>A0A5A9W1K6_9GAMM</name>
<dbReference type="AlphaFoldDB" id="A0A5A9W1K6"/>
<evidence type="ECO:0000259" key="1">
    <source>
        <dbReference type="Pfam" id="PF03886"/>
    </source>
</evidence>
<protein>
    <recommendedName>
        <fullName evidence="1">ABC-type transport auxiliary lipoprotein component domain-containing protein</fullName>
    </recommendedName>
</protein>
<organism evidence="2 3">
    <name type="scientific">Nitrincola tapanii</name>
    <dbReference type="NCBI Taxonomy" id="1708751"/>
    <lineage>
        <taxon>Bacteria</taxon>
        <taxon>Pseudomonadati</taxon>
        <taxon>Pseudomonadota</taxon>
        <taxon>Gammaproteobacteria</taxon>
        <taxon>Oceanospirillales</taxon>
        <taxon>Oceanospirillaceae</taxon>
        <taxon>Nitrincola</taxon>
    </lineage>
</organism>
<sequence>MRGVKLMRWFRSLLLFCVCVSLSACVGIWPLGEKEPTALSLQVVTPTGSALPAASLTRPLLSLVVERPSAPSGLSGHSIWFASGPHQLTPFREHQWQTPLPEQLETYLQAYLSQSLSGVRVYLDRPGVSSDYRLTSELLQWHLDQTSQRLLVTLHAHLYQGERLLISWQWQHSEALREVTAPGLVQAGQVWMEKWFQQLERSLWPYLIPLE</sequence>
<accession>A0A5A9W1K6</accession>
<dbReference type="Pfam" id="PF03886">
    <property type="entry name" value="ABC_trans_aux"/>
    <property type="match status" value="1"/>
</dbReference>
<dbReference type="EMBL" id="SMRS01000005">
    <property type="protein sequence ID" value="KAA0874606.1"/>
    <property type="molecule type" value="Genomic_DNA"/>
</dbReference>
<dbReference type="Proteomes" id="UP000325302">
    <property type="component" value="Unassembled WGS sequence"/>
</dbReference>
<dbReference type="PROSITE" id="PS51257">
    <property type="entry name" value="PROKAR_LIPOPROTEIN"/>
    <property type="match status" value="1"/>
</dbReference>
<comment type="caution">
    <text evidence="2">The sequence shown here is derived from an EMBL/GenBank/DDBJ whole genome shotgun (WGS) entry which is preliminary data.</text>
</comment>
<dbReference type="OrthoDB" id="5600407at2"/>
<dbReference type="InterPro" id="IPR005586">
    <property type="entry name" value="ABC_trans_aux"/>
</dbReference>
<reference evidence="2 3" key="1">
    <citation type="submission" date="2019-03" db="EMBL/GenBank/DDBJ databases">
        <title>Nitrincola sp. nov. isolated from an Indian soda lake.</title>
        <authorList>
            <person name="Joshi A."/>
            <person name="Thite S.V."/>
            <person name="Joseph N."/>
            <person name="Dhotre D."/>
            <person name="Moorthy M."/>
            <person name="Shouche Y.S."/>
        </authorList>
    </citation>
    <scope>NUCLEOTIDE SEQUENCE [LARGE SCALE GENOMIC DNA]</scope>
    <source>
        <strain evidence="2 3">MEB193</strain>
    </source>
</reference>
<dbReference type="SUPFAM" id="SSF159594">
    <property type="entry name" value="XCC0632-like"/>
    <property type="match status" value="1"/>
</dbReference>
<proteinExistence type="predicted"/>
<gene>
    <name evidence="2" type="ORF">E1H14_07190</name>
</gene>
<evidence type="ECO:0000313" key="2">
    <source>
        <dbReference type="EMBL" id="KAA0874606.1"/>
    </source>
</evidence>
<evidence type="ECO:0000313" key="3">
    <source>
        <dbReference type="Proteomes" id="UP000325302"/>
    </source>
</evidence>